<evidence type="ECO:0000313" key="1">
    <source>
        <dbReference type="EMBL" id="KAK6772812.1"/>
    </source>
</evidence>
<protein>
    <submittedName>
        <fullName evidence="1">Uncharacterized protein</fullName>
    </submittedName>
</protein>
<name>A0AAN8XZ46_SOLBU</name>
<sequence>MEKLANWEDESVVFEIWSLLISTFKHEFLKCFGSYSRKVAWDICLAVGVLHPSERCRFW</sequence>
<dbReference type="AlphaFoldDB" id="A0AAN8XZ46"/>
<accession>A0AAN8XZ46</accession>
<organism evidence="1 2">
    <name type="scientific">Solanum bulbocastanum</name>
    <name type="common">Wild potato</name>
    <dbReference type="NCBI Taxonomy" id="147425"/>
    <lineage>
        <taxon>Eukaryota</taxon>
        <taxon>Viridiplantae</taxon>
        <taxon>Streptophyta</taxon>
        <taxon>Embryophyta</taxon>
        <taxon>Tracheophyta</taxon>
        <taxon>Spermatophyta</taxon>
        <taxon>Magnoliopsida</taxon>
        <taxon>eudicotyledons</taxon>
        <taxon>Gunneridae</taxon>
        <taxon>Pentapetalae</taxon>
        <taxon>asterids</taxon>
        <taxon>lamiids</taxon>
        <taxon>Solanales</taxon>
        <taxon>Solanaceae</taxon>
        <taxon>Solanoideae</taxon>
        <taxon>Solaneae</taxon>
        <taxon>Solanum</taxon>
    </lineage>
</organism>
<dbReference type="EMBL" id="JBANQN010000012">
    <property type="protein sequence ID" value="KAK6772812.1"/>
    <property type="molecule type" value="Genomic_DNA"/>
</dbReference>
<proteinExistence type="predicted"/>
<gene>
    <name evidence="1" type="ORF">RDI58_028050</name>
</gene>
<dbReference type="Proteomes" id="UP001371456">
    <property type="component" value="Unassembled WGS sequence"/>
</dbReference>
<evidence type="ECO:0000313" key="2">
    <source>
        <dbReference type="Proteomes" id="UP001371456"/>
    </source>
</evidence>
<keyword evidence="2" id="KW-1185">Reference proteome</keyword>
<reference evidence="1 2" key="1">
    <citation type="submission" date="2024-02" db="EMBL/GenBank/DDBJ databases">
        <title>de novo genome assembly of Solanum bulbocastanum strain 11H21.</title>
        <authorList>
            <person name="Hosaka A.J."/>
        </authorList>
    </citation>
    <scope>NUCLEOTIDE SEQUENCE [LARGE SCALE GENOMIC DNA]</scope>
    <source>
        <tissue evidence="1">Young leaves</tissue>
    </source>
</reference>
<comment type="caution">
    <text evidence="1">The sequence shown here is derived from an EMBL/GenBank/DDBJ whole genome shotgun (WGS) entry which is preliminary data.</text>
</comment>